<reference evidence="3 4" key="1">
    <citation type="journal article" date="2019" name="Sci. Rep.">
        <title>A multi-omics analysis of the grapevine pathogen Lasiodiplodia theobromae reveals that temperature affects the expression of virulence- and pathogenicity-related genes.</title>
        <authorList>
            <person name="Felix C."/>
            <person name="Meneses R."/>
            <person name="Goncalves M.F.M."/>
            <person name="Tilleman L."/>
            <person name="Duarte A.S."/>
            <person name="Jorrin-Novo J.V."/>
            <person name="Van de Peer Y."/>
            <person name="Deforce D."/>
            <person name="Van Nieuwerburgh F."/>
            <person name="Esteves A.C."/>
            <person name="Alves A."/>
        </authorList>
    </citation>
    <scope>NUCLEOTIDE SEQUENCE [LARGE SCALE GENOMIC DNA]</scope>
    <source>
        <strain evidence="3 4">LA-SOL3</strain>
    </source>
</reference>
<dbReference type="OrthoDB" id="2441380at2759"/>
<dbReference type="SMART" id="SM01111">
    <property type="entry name" value="CVNH"/>
    <property type="match status" value="1"/>
</dbReference>
<dbReference type="InterPro" id="IPR011058">
    <property type="entry name" value="Cyanovirin-N"/>
</dbReference>
<comment type="caution">
    <text evidence="3">The sequence shown here is derived from an EMBL/GenBank/DDBJ whole genome shotgun (WGS) entry which is preliminary data.</text>
</comment>
<protein>
    <recommendedName>
        <fullName evidence="2">Cyanovirin-N domain-containing protein</fullName>
    </recommendedName>
</protein>
<evidence type="ECO:0000313" key="4">
    <source>
        <dbReference type="Proteomes" id="UP000325902"/>
    </source>
</evidence>
<organism evidence="3 4">
    <name type="scientific">Lasiodiplodia theobromae</name>
    <dbReference type="NCBI Taxonomy" id="45133"/>
    <lineage>
        <taxon>Eukaryota</taxon>
        <taxon>Fungi</taxon>
        <taxon>Dikarya</taxon>
        <taxon>Ascomycota</taxon>
        <taxon>Pezizomycotina</taxon>
        <taxon>Dothideomycetes</taxon>
        <taxon>Dothideomycetes incertae sedis</taxon>
        <taxon>Botryosphaeriales</taxon>
        <taxon>Botryosphaeriaceae</taxon>
        <taxon>Lasiodiplodia</taxon>
    </lineage>
</organism>
<dbReference type="Pfam" id="PF08881">
    <property type="entry name" value="CVNH"/>
    <property type="match status" value="1"/>
</dbReference>
<gene>
    <name evidence="3" type="ORF">DBV05_g8498</name>
</gene>
<accession>A0A5N5D4Z7</accession>
<keyword evidence="1" id="KW-0175">Coiled coil</keyword>
<dbReference type="SUPFAM" id="SSF51322">
    <property type="entry name" value="Cyanovirin-N"/>
    <property type="match status" value="1"/>
</dbReference>
<keyword evidence="4" id="KW-1185">Reference proteome</keyword>
<evidence type="ECO:0000313" key="3">
    <source>
        <dbReference type="EMBL" id="KAB2572833.1"/>
    </source>
</evidence>
<proteinExistence type="predicted"/>
<feature type="coiled-coil region" evidence="1">
    <location>
        <begin position="335"/>
        <end position="369"/>
    </location>
</feature>
<dbReference type="EMBL" id="VCHE01000070">
    <property type="protein sequence ID" value="KAB2572833.1"/>
    <property type="molecule type" value="Genomic_DNA"/>
</dbReference>
<dbReference type="SUPFAM" id="SSF58100">
    <property type="entry name" value="Bacterial hemolysins"/>
    <property type="match status" value="1"/>
</dbReference>
<dbReference type="PANTHER" id="PTHR42076:SF1">
    <property type="entry name" value="CYANOVIRIN-N DOMAIN-CONTAINING PROTEIN"/>
    <property type="match status" value="1"/>
</dbReference>
<dbReference type="AlphaFoldDB" id="A0A5N5D4Z7"/>
<dbReference type="PANTHER" id="PTHR42076">
    <property type="entry name" value="CYANOVIRIN-N HOMOLOG"/>
    <property type="match status" value="1"/>
</dbReference>
<evidence type="ECO:0000256" key="1">
    <source>
        <dbReference type="SAM" id="Coils"/>
    </source>
</evidence>
<dbReference type="Gene3D" id="2.30.60.10">
    <property type="entry name" value="Cyanovirin-N"/>
    <property type="match status" value="1"/>
</dbReference>
<dbReference type="InterPro" id="IPR036673">
    <property type="entry name" value="Cyanovirin-N_sf"/>
</dbReference>
<dbReference type="Proteomes" id="UP000325902">
    <property type="component" value="Unassembled WGS sequence"/>
</dbReference>
<sequence length="429" mass="47945">MSFTKSSRDVSVTSDFLLTAECKQFDGHFRRSFVQLDPVLGNADGSFHVEGRDFSKSARNVCLKVEHGSTILHASLRKMDGSWEDTSFNLDVIVANRNGVLVIDTSTIQAPDGIVTCDTLEKLVEDCRQAAKELKSQTHDQLREESSGASQSINTAFKSIEQMQEALSDGGAYVDRQDFGPEAGHLGFLLSDATSQWSRMEDAVGNASQLIKDFQRTKLHSVIEEIEAAERKIAVDVDDTMLKQKEAKDHLQSLGDQIGQHQKEHTTALNERHDAAMRTIGFSIASVIVPFVFIPLAVQASSERESWDKRAIELENTITETSCLKDRLDGFQIGLERALQTASQSSEKCRRLRAEVKTISEELDGLEGRIHEKKCTMTEYVQTLKDAESDGVTALEYSQTLQEGREILQEVLRVKEDFDPEKLQIMLQL</sequence>
<feature type="domain" description="Cyanovirin-N" evidence="2">
    <location>
        <begin position="2"/>
        <end position="103"/>
    </location>
</feature>
<name>A0A5N5D4Z7_9PEZI</name>
<evidence type="ECO:0000259" key="2">
    <source>
        <dbReference type="SMART" id="SM01111"/>
    </source>
</evidence>